<proteinExistence type="predicted"/>
<evidence type="ECO:0000313" key="1">
    <source>
        <dbReference type="Proteomes" id="UP000887580"/>
    </source>
</evidence>
<name>A0AC35FG04_9BILA</name>
<dbReference type="Proteomes" id="UP000887580">
    <property type="component" value="Unplaced"/>
</dbReference>
<reference evidence="2" key="1">
    <citation type="submission" date="2022-11" db="UniProtKB">
        <authorList>
            <consortium name="WormBaseParasite"/>
        </authorList>
    </citation>
    <scope>IDENTIFICATION</scope>
</reference>
<sequence length="242" mass="27930">MPALSLFPTSVNTERTVLWEFISDGSIESLGFSLSFEEISCFCGESLIIIPCQGIRFYDIMNRTDGYYCGNLNCNFTIILDPECENQSEIIKMEITLTPDQLDPQLMYIYDIFRIIVDNVTILEINYANYYRVHTMFLYANSSNIFQVITASDLYAKNIFINFGVDGPPIDVSTIMLTNDIPYFAYHLCENKTPNLFNIQLSPELKLQNASIEMYSTFENIETAILFFNNESITHKINFENW</sequence>
<accession>A0AC35FG04</accession>
<protein>
    <submittedName>
        <fullName evidence="2">CUB domain-containing protein</fullName>
    </submittedName>
</protein>
<organism evidence="1 2">
    <name type="scientific">Panagrolaimus sp. PS1159</name>
    <dbReference type="NCBI Taxonomy" id="55785"/>
    <lineage>
        <taxon>Eukaryota</taxon>
        <taxon>Metazoa</taxon>
        <taxon>Ecdysozoa</taxon>
        <taxon>Nematoda</taxon>
        <taxon>Chromadorea</taxon>
        <taxon>Rhabditida</taxon>
        <taxon>Tylenchina</taxon>
        <taxon>Panagrolaimomorpha</taxon>
        <taxon>Panagrolaimoidea</taxon>
        <taxon>Panagrolaimidae</taxon>
        <taxon>Panagrolaimus</taxon>
    </lineage>
</organism>
<dbReference type="WBParaSite" id="PS1159_v2.g17160.t1">
    <property type="protein sequence ID" value="PS1159_v2.g17160.t1"/>
    <property type="gene ID" value="PS1159_v2.g17160"/>
</dbReference>
<evidence type="ECO:0000313" key="2">
    <source>
        <dbReference type="WBParaSite" id="PS1159_v2.g17160.t1"/>
    </source>
</evidence>